<dbReference type="InterPro" id="IPR020622">
    <property type="entry name" value="Ala_racemase_pyridoxalP-BS"/>
</dbReference>
<dbReference type="HAMAP" id="MF_01201">
    <property type="entry name" value="Ala_racemase"/>
    <property type="match status" value="1"/>
</dbReference>
<dbReference type="PANTHER" id="PTHR30511:SF0">
    <property type="entry name" value="ALANINE RACEMASE, CATABOLIC-RELATED"/>
    <property type="match status" value="1"/>
</dbReference>
<dbReference type="OrthoDB" id="9813814at2"/>
<evidence type="ECO:0000256" key="3">
    <source>
        <dbReference type="ARBA" id="ARBA00023235"/>
    </source>
</evidence>
<dbReference type="SUPFAM" id="SSF50621">
    <property type="entry name" value="Alanine racemase C-terminal domain-like"/>
    <property type="match status" value="1"/>
</dbReference>
<evidence type="ECO:0000256" key="1">
    <source>
        <dbReference type="ARBA" id="ARBA00001933"/>
    </source>
</evidence>
<dbReference type="PANTHER" id="PTHR30511">
    <property type="entry name" value="ALANINE RACEMASE"/>
    <property type="match status" value="1"/>
</dbReference>
<comment type="catalytic activity">
    <reaction evidence="4">
        <text>L-alanine = D-alanine</text>
        <dbReference type="Rhea" id="RHEA:20249"/>
        <dbReference type="ChEBI" id="CHEBI:57416"/>
        <dbReference type="ChEBI" id="CHEBI:57972"/>
        <dbReference type="EC" id="5.1.1.1"/>
    </reaction>
</comment>
<evidence type="ECO:0000256" key="2">
    <source>
        <dbReference type="ARBA" id="ARBA00022898"/>
    </source>
</evidence>
<dbReference type="FunFam" id="3.20.20.10:FF:000002">
    <property type="entry name" value="Alanine racemase"/>
    <property type="match status" value="1"/>
</dbReference>
<dbReference type="Gene3D" id="3.20.20.10">
    <property type="entry name" value="Alanine racemase"/>
    <property type="match status" value="1"/>
</dbReference>
<evidence type="ECO:0000313" key="9">
    <source>
        <dbReference type="Proteomes" id="UP000001968"/>
    </source>
</evidence>
<dbReference type="InterPro" id="IPR001608">
    <property type="entry name" value="Ala_racemase_N"/>
</dbReference>
<dbReference type="GO" id="GO:0030170">
    <property type="term" value="F:pyridoxal phosphate binding"/>
    <property type="evidence" value="ECO:0007669"/>
    <property type="project" value="UniProtKB-UniRule"/>
</dbReference>
<dbReference type="InterPro" id="IPR009006">
    <property type="entry name" value="Ala_racemase/Decarboxylase_C"/>
</dbReference>
<dbReference type="GO" id="GO:0030632">
    <property type="term" value="P:D-alanine biosynthetic process"/>
    <property type="evidence" value="ECO:0007669"/>
    <property type="project" value="UniProtKB-UniRule"/>
</dbReference>
<dbReference type="EMBL" id="CP000448">
    <property type="protein sequence ID" value="ABI69180.1"/>
    <property type="molecule type" value="Genomic_DNA"/>
</dbReference>
<dbReference type="RefSeq" id="WP_011641274.1">
    <property type="nucleotide sequence ID" value="NC_008346.1"/>
</dbReference>
<evidence type="ECO:0000256" key="4">
    <source>
        <dbReference type="HAMAP-Rule" id="MF_01201"/>
    </source>
</evidence>
<dbReference type="Pfam" id="PF00842">
    <property type="entry name" value="Ala_racemase_C"/>
    <property type="match status" value="1"/>
</dbReference>
<dbReference type="InterPro" id="IPR029066">
    <property type="entry name" value="PLP-binding_barrel"/>
</dbReference>
<gene>
    <name evidence="8" type="ordered locus">Swol_1882</name>
</gene>
<dbReference type="SUPFAM" id="SSF51419">
    <property type="entry name" value="PLP-binding barrel"/>
    <property type="match status" value="1"/>
</dbReference>
<evidence type="ECO:0000313" key="8">
    <source>
        <dbReference type="EMBL" id="ABI69180.1"/>
    </source>
</evidence>
<feature type="active site" description="Proton acceptor; specific for L-alanine" evidence="4">
    <location>
        <position position="266"/>
    </location>
</feature>
<feature type="active site" description="Proton acceptor; specific for D-alanine" evidence="4">
    <location>
        <position position="37"/>
    </location>
</feature>
<keyword evidence="2 4" id="KW-0663">Pyridoxal phosphate</keyword>
<dbReference type="UniPathway" id="UPA00042">
    <property type="reaction ID" value="UER00497"/>
</dbReference>
<comment type="pathway">
    <text evidence="4">Amino-acid biosynthesis; D-alanine biosynthesis; D-alanine from L-alanine: step 1/1.</text>
</comment>
<dbReference type="InterPro" id="IPR000821">
    <property type="entry name" value="Ala_racemase"/>
</dbReference>
<comment type="similarity">
    <text evidence="4">Belongs to the alanine racemase family.</text>
</comment>
<name>Q0AVS4_SYNWW</name>
<feature type="domain" description="Alanine racemase C-terminal" evidence="7">
    <location>
        <begin position="245"/>
        <end position="372"/>
    </location>
</feature>
<evidence type="ECO:0000259" key="7">
    <source>
        <dbReference type="SMART" id="SM01005"/>
    </source>
</evidence>
<dbReference type="Pfam" id="PF01168">
    <property type="entry name" value="Ala_racemase_N"/>
    <property type="match status" value="1"/>
</dbReference>
<dbReference type="GO" id="GO:0009252">
    <property type="term" value="P:peptidoglycan biosynthetic process"/>
    <property type="evidence" value="ECO:0007669"/>
    <property type="project" value="TreeGrafter"/>
</dbReference>
<dbReference type="PROSITE" id="PS00395">
    <property type="entry name" value="ALANINE_RACEMASE"/>
    <property type="match status" value="1"/>
</dbReference>
<feature type="modified residue" description="N6-(pyridoxal phosphate)lysine" evidence="4 5">
    <location>
        <position position="37"/>
    </location>
</feature>
<evidence type="ECO:0000256" key="6">
    <source>
        <dbReference type="PIRSR" id="PIRSR600821-52"/>
    </source>
</evidence>
<dbReference type="InterPro" id="IPR011079">
    <property type="entry name" value="Ala_racemase_C"/>
</dbReference>
<comment type="function">
    <text evidence="4">Catalyzes the interconversion of L-alanine and D-alanine. May also act on other amino acids.</text>
</comment>
<keyword evidence="3 4" id="KW-0413">Isomerase</keyword>
<protein>
    <recommendedName>
        <fullName evidence="4">Alanine racemase</fullName>
        <ecNumber evidence="4">5.1.1.1</ecNumber>
    </recommendedName>
</protein>
<keyword evidence="9" id="KW-1185">Reference proteome</keyword>
<dbReference type="STRING" id="335541.Swol_1882"/>
<dbReference type="PRINTS" id="PR00992">
    <property type="entry name" value="ALARACEMASE"/>
</dbReference>
<proteinExistence type="inferred from homology"/>
<dbReference type="CDD" id="cd00430">
    <property type="entry name" value="PLPDE_III_AR"/>
    <property type="match status" value="1"/>
</dbReference>
<accession>Q0AVS4</accession>
<dbReference type="eggNOG" id="COG0787">
    <property type="taxonomic scope" value="Bacteria"/>
</dbReference>
<organism evidence="8 9">
    <name type="scientific">Syntrophomonas wolfei subsp. wolfei (strain DSM 2245B / Goettingen)</name>
    <dbReference type="NCBI Taxonomy" id="335541"/>
    <lineage>
        <taxon>Bacteria</taxon>
        <taxon>Bacillati</taxon>
        <taxon>Bacillota</taxon>
        <taxon>Clostridia</taxon>
        <taxon>Eubacteriales</taxon>
        <taxon>Syntrophomonadaceae</taxon>
        <taxon>Syntrophomonas</taxon>
    </lineage>
</organism>
<dbReference type="Gene3D" id="2.40.37.10">
    <property type="entry name" value="Lyase, Ornithine Decarboxylase, Chain A, domain 1"/>
    <property type="match status" value="1"/>
</dbReference>
<feature type="binding site" evidence="4 6">
    <location>
        <position position="135"/>
    </location>
    <ligand>
        <name>substrate</name>
    </ligand>
</feature>
<feature type="binding site" evidence="4 6">
    <location>
        <position position="314"/>
    </location>
    <ligand>
        <name>substrate</name>
    </ligand>
</feature>
<dbReference type="GO" id="GO:0005829">
    <property type="term" value="C:cytosol"/>
    <property type="evidence" value="ECO:0007669"/>
    <property type="project" value="TreeGrafter"/>
</dbReference>
<dbReference type="KEGG" id="swo:Swol_1882"/>
<dbReference type="SMART" id="SM01005">
    <property type="entry name" value="Ala_racemase_C"/>
    <property type="match status" value="1"/>
</dbReference>
<reference evidence="9" key="1">
    <citation type="journal article" date="2010" name="Environ. Microbiol.">
        <title>The genome of Syntrophomonas wolfei: new insights into syntrophic metabolism and biohydrogen production.</title>
        <authorList>
            <person name="Sieber J.R."/>
            <person name="Sims D.R."/>
            <person name="Han C."/>
            <person name="Kim E."/>
            <person name="Lykidis A."/>
            <person name="Lapidus A.L."/>
            <person name="McDonnald E."/>
            <person name="Rohlin L."/>
            <person name="Culley D.E."/>
            <person name="Gunsalus R."/>
            <person name="McInerney M.J."/>
        </authorList>
    </citation>
    <scope>NUCLEOTIDE SEQUENCE [LARGE SCALE GENOMIC DNA]</scope>
    <source>
        <strain evidence="9">DSM 2245B / Goettingen</strain>
    </source>
</reference>
<comment type="cofactor">
    <cofactor evidence="1 4 5">
        <name>pyridoxal 5'-phosphate</name>
        <dbReference type="ChEBI" id="CHEBI:597326"/>
    </cofactor>
</comment>
<dbReference type="EC" id="5.1.1.1" evidence="4"/>
<dbReference type="AlphaFoldDB" id="Q0AVS4"/>
<dbReference type="NCBIfam" id="TIGR00492">
    <property type="entry name" value="alr"/>
    <property type="match status" value="1"/>
</dbReference>
<sequence>MDNRRPTWAEIDLTAIKHNILMIRNKVSPAIIMAIVKADAYGHGMLEVSRACLQEGVEWLGVASLDEAIHLREAGIKSPVLVLGFIPEEFAEATVEYDISASVFSLSFARALSQAASRLSRTARVHIKIDSGMGRLGFAPIPSSLALVQEIAALPGIEVEGIFTHFADADAEDKSFTYEQLRIFSNFVSDLEKGGLSIPLKHCSNSAAILDIPEARLNMVRAGIVLYGLYPSEDMKRLGLDIIPAMTLKSRISFLKVLEPGHYISYGRTFCCQQATRVATVPIGYADGYHRLLSNRSTAVIRGEKVPSIGMVCMDQCMFDVSGLERVKEGDEVILFGKPSDGVTADDLARILGTINYEIVCAVSARVPRLHVKAGGM</sequence>
<dbReference type="Proteomes" id="UP000001968">
    <property type="component" value="Chromosome"/>
</dbReference>
<dbReference type="HOGENOM" id="CLU_028393_2_2_9"/>
<dbReference type="GO" id="GO:0008784">
    <property type="term" value="F:alanine racemase activity"/>
    <property type="evidence" value="ECO:0007669"/>
    <property type="project" value="UniProtKB-UniRule"/>
</dbReference>
<evidence type="ECO:0000256" key="5">
    <source>
        <dbReference type="PIRSR" id="PIRSR600821-50"/>
    </source>
</evidence>